<feature type="region of interest" description="Disordered" evidence="1">
    <location>
        <begin position="243"/>
        <end position="366"/>
    </location>
</feature>
<feature type="non-terminal residue" evidence="2">
    <location>
        <position position="474"/>
    </location>
</feature>
<feature type="compositionally biased region" description="Low complexity" evidence="1">
    <location>
        <begin position="330"/>
        <end position="366"/>
    </location>
</feature>
<dbReference type="EMBL" id="LGRX02019806">
    <property type="protein sequence ID" value="KAK3258122.1"/>
    <property type="molecule type" value="Genomic_DNA"/>
</dbReference>
<comment type="caution">
    <text evidence="2">The sequence shown here is derived from an EMBL/GenBank/DDBJ whole genome shotgun (WGS) entry which is preliminary data.</text>
</comment>
<name>A0AAE0KRI9_9CHLO</name>
<dbReference type="Proteomes" id="UP001190700">
    <property type="component" value="Unassembled WGS sequence"/>
</dbReference>
<protein>
    <submittedName>
        <fullName evidence="2">Uncharacterized protein</fullName>
    </submittedName>
</protein>
<evidence type="ECO:0000313" key="2">
    <source>
        <dbReference type="EMBL" id="KAK3258122.1"/>
    </source>
</evidence>
<keyword evidence="3" id="KW-1185">Reference proteome</keyword>
<evidence type="ECO:0000313" key="3">
    <source>
        <dbReference type="Proteomes" id="UP001190700"/>
    </source>
</evidence>
<feature type="compositionally biased region" description="Low complexity" evidence="1">
    <location>
        <begin position="306"/>
        <end position="317"/>
    </location>
</feature>
<gene>
    <name evidence="2" type="ORF">CYMTET_32818</name>
</gene>
<organism evidence="2 3">
    <name type="scientific">Cymbomonas tetramitiformis</name>
    <dbReference type="NCBI Taxonomy" id="36881"/>
    <lineage>
        <taxon>Eukaryota</taxon>
        <taxon>Viridiplantae</taxon>
        <taxon>Chlorophyta</taxon>
        <taxon>Pyramimonadophyceae</taxon>
        <taxon>Pyramimonadales</taxon>
        <taxon>Pyramimonadaceae</taxon>
        <taxon>Cymbomonas</taxon>
    </lineage>
</organism>
<feature type="region of interest" description="Disordered" evidence="1">
    <location>
        <begin position="394"/>
        <end position="474"/>
    </location>
</feature>
<proteinExistence type="predicted"/>
<reference evidence="2 3" key="1">
    <citation type="journal article" date="2015" name="Genome Biol. Evol.">
        <title>Comparative Genomics of a Bacterivorous Green Alga Reveals Evolutionary Causalities and Consequences of Phago-Mixotrophic Mode of Nutrition.</title>
        <authorList>
            <person name="Burns J.A."/>
            <person name="Paasch A."/>
            <person name="Narechania A."/>
            <person name="Kim E."/>
        </authorList>
    </citation>
    <scope>NUCLEOTIDE SEQUENCE [LARGE SCALE GENOMIC DNA]</scope>
    <source>
        <strain evidence="2 3">PLY_AMNH</strain>
    </source>
</reference>
<accession>A0AAE0KRI9</accession>
<dbReference type="AlphaFoldDB" id="A0AAE0KRI9"/>
<feature type="compositionally biased region" description="Basic and acidic residues" evidence="1">
    <location>
        <begin position="458"/>
        <end position="474"/>
    </location>
</feature>
<evidence type="ECO:0000256" key="1">
    <source>
        <dbReference type="SAM" id="MobiDB-lite"/>
    </source>
</evidence>
<feature type="compositionally biased region" description="Pro residues" evidence="1">
    <location>
        <begin position="318"/>
        <end position="329"/>
    </location>
</feature>
<sequence>MEETHEGDCGVNERSLVEIRRAAEQLATACSKRFEYQTQYAAALRLYQVLEYISSKAGVEDVFSSLLAEVQRLHINVSCRIAQRHPELYKIRADVGALRRSIKTKMSALGIALDAPSPGAKSPGFPPAWPAEEAWPDDLATLRGRCTEFRERGPRHLCPHLCYYREYEPARRLHSLRMRCANAGLEHSGEGEVAAGWSAVLEVRPLGSRSAKRPPIPWRVALVAPGGRRFLTEGEAFDELKRHGASSPLHGEGCAASELPGDDLMPVASQTTSTLTPLPPRPTTTTRRHIPSGLPATHVSHPEGGLPLTSTPLSHTPSSPPGSPSPPSSPRHFSSSASPPLIPSPVSSERLSASVSPPTSPTTSLLSSHASIWGASPAASPGSTGRLAVVAGPSKAMQHAGHHSADSPSPERATNAAVKGPVRGVGTAGGGKADAAREVRVRGKRCRSSSRVPTSESKVPREAEADEPRHKSAE</sequence>